<protein>
    <submittedName>
        <fullName evidence="9">ABC transporter permease subunit</fullName>
    </submittedName>
</protein>
<gene>
    <name evidence="9" type="ORF">GJV76_06805</name>
</gene>
<dbReference type="CDD" id="cd06261">
    <property type="entry name" value="TM_PBP2"/>
    <property type="match status" value="1"/>
</dbReference>
<evidence type="ECO:0000256" key="7">
    <source>
        <dbReference type="RuleBase" id="RU363032"/>
    </source>
</evidence>
<evidence type="ECO:0000256" key="2">
    <source>
        <dbReference type="ARBA" id="ARBA00022448"/>
    </source>
</evidence>
<dbReference type="OrthoDB" id="24153at2"/>
<evidence type="ECO:0000256" key="4">
    <source>
        <dbReference type="ARBA" id="ARBA00022692"/>
    </source>
</evidence>
<dbReference type="AlphaFoldDB" id="A0A6I3LNV2"/>
<evidence type="ECO:0000256" key="1">
    <source>
        <dbReference type="ARBA" id="ARBA00004651"/>
    </source>
</evidence>
<dbReference type="InterPro" id="IPR045621">
    <property type="entry name" value="BPD_transp_1_N"/>
</dbReference>
<comment type="caution">
    <text evidence="9">The sequence shown here is derived from an EMBL/GenBank/DDBJ whole genome shotgun (WGS) entry which is preliminary data.</text>
</comment>
<evidence type="ECO:0000313" key="9">
    <source>
        <dbReference type="EMBL" id="MTG97852.1"/>
    </source>
</evidence>
<name>A0A6I3LNV2_9FLAO</name>
<dbReference type="EMBL" id="WMJX01000010">
    <property type="protein sequence ID" value="MTG97852.1"/>
    <property type="molecule type" value="Genomic_DNA"/>
</dbReference>
<keyword evidence="3" id="KW-1003">Cell membrane</keyword>
<dbReference type="Pfam" id="PF00528">
    <property type="entry name" value="BPD_transp_1"/>
    <property type="match status" value="1"/>
</dbReference>
<feature type="domain" description="ABC transmembrane type-1" evidence="8">
    <location>
        <begin position="131"/>
        <end position="347"/>
    </location>
</feature>
<keyword evidence="2 7" id="KW-0813">Transport</keyword>
<accession>A0A6I3LNV2</accession>
<dbReference type="RefSeq" id="WP_155091891.1">
    <property type="nucleotide sequence ID" value="NZ_CP102754.1"/>
</dbReference>
<keyword evidence="6 7" id="KW-0472">Membrane</keyword>
<evidence type="ECO:0000256" key="3">
    <source>
        <dbReference type="ARBA" id="ARBA00022475"/>
    </source>
</evidence>
<dbReference type="PANTHER" id="PTHR43163">
    <property type="entry name" value="DIPEPTIDE TRANSPORT SYSTEM PERMEASE PROTEIN DPPB-RELATED"/>
    <property type="match status" value="1"/>
</dbReference>
<organism evidence="9 10">
    <name type="scientific">Myroides albus</name>
    <dbReference type="NCBI Taxonomy" id="2562892"/>
    <lineage>
        <taxon>Bacteria</taxon>
        <taxon>Pseudomonadati</taxon>
        <taxon>Bacteroidota</taxon>
        <taxon>Flavobacteriia</taxon>
        <taxon>Flavobacteriales</taxon>
        <taxon>Flavobacteriaceae</taxon>
        <taxon>Myroides</taxon>
    </lineage>
</organism>
<keyword evidence="10" id="KW-1185">Reference proteome</keyword>
<dbReference type="GO" id="GO:0071916">
    <property type="term" value="F:dipeptide transmembrane transporter activity"/>
    <property type="evidence" value="ECO:0007669"/>
    <property type="project" value="TreeGrafter"/>
</dbReference>
<dbReference type="GO" id="GO:0005886">
    <property type="term" value="C:plasma membrane"/>
    <property type="evidence" value="ECO:0007669"/>
    <property type="project" value="UniProtKB-SubCell"/>
</dbReference>
<feature type="transmembrane region" description="Helical" evidence="7">
    <location>
        <begin position="167"/>
        <end position="195"/>
    </location>
</feature>
<dbReference type="InterPro" id="IPR035906">
    <property type="entry name" value="MetI-like_sf"/>
</dbReference>
<proteinExistence type="inferred from homology"/>
<comment type="subcellular location">
    <subcellularLocation>
        <location evidence="1 7">Cell membrane</location>
        <topology evidence="1 7">Multi-pass membrane protein</topology>
    </subcellularLocation>
</comment>
<sequence length="357" mass="39839">MLSYFIKKIIYAMATLFGVVTVVFLLFNILPGDPARMMLDQNENPEQLLAVKKKYGFDKSLTTQYLLYLNDLSPISLHSTTEGDFTYDNGKYTSMQIMRTKEIALKIKFPYLRESFQKTDKKVSTIIGETLPNTVILSFLAISLALFAGVLLGVISALFKNTWVDRLIALVSTFGMSLPSFFSAILFAWIFGFILHEYTGLPMIGSLYEIDDFGEGKTLALKNCILPAIVLGIRPLAVVTQLMRNSLLETLNQDYIRTAKAKGLPMSKIIKRHAIRNSLNPVVTTLSGWFASMLAGAVFVEYIFGWNGLGKEIVQALNTLDLPVIMGAVLIIASTFVIITILVDLIYAYLDPRIKLN</sequence>
<dbReference type="Proteomes" id="UP000438760">
    <property type="component" value="Unassembled WGS sequence"/>
</dbReference>
<keyword evidence="4 7" id="KW-0812">Transmembrane</keyword>
<evidence type="ECO:0000256" key="6">
    <source>
        <dbReference type="ARBA" id="ARBA00023136"/>
    </source>
</evidence>
<comment type="similarity">
    <text evidence="7">Belongs to the binding-protein-dependent transport system permease family.</text>
</comment>
<dbReference type="InterPro" id="IPR000515">
    <property type="entry name" value="MetI-like"/>
</dbReference>
<feature type="transmembrane region" description="Helical" evidence="7">
    <location>
        <begin position="9"/>
        <end position="30"/>
    </location>
</feature>
<feature type="transmembrane region" description="Helical" evidence="7">
    <location>
        <begin position="135"/>
        <end position="155"/>
    </location>
</feature>
<dbReference type="SUPFAM" id="SSF161098">
    <property type="entry name" value="MetI-like"/>
    <property type="match status" value="1"/>
</dbReference>
<dbReference type="PROSITE" id="PS50928">
    <property type="entry name" value="ABC_TM1"/>
    <property type="match status" value="1"/>
</dbReference>
<evidence type="ECO:0000259" key="8">
    <source>
        <dbReference type="PROSITE" id="PS50928"/>
    </source>
</evidence>
<feature type="transmembrane region" description="Helical" evidence="7">
    <location>
        <begin position="282"/>
        <end position="304"/>
    </location>
</feature>
<dbReference type="Gene3D" id="1.10.3720.10">
    <property type="entry name" value="MetI-like"/>
    <property type="match status" value="1"/>
</dbReference>
<dbReference type="PANTHER" id="PTHR43163:SF6">
    <property type="entry name" value="DIPEPTIDE TRANSPORT SYSTEM PERMEASE PROTEIN DPPB-RELATED"/>
    <property type="match status" value="1"/>
</dbReference>
<feature type="transmembrane region" description="Helical" evidence="7">
    <location>
        <begin position="324"/>
        <end position="350"/>
    </location>
</feature>
<keyword evidence="5 7" id="KW-1133">Transmembrane helix</keyword>
<evidence type="ECO:0000256" key="5">
    <source>
        <dbReference type="ARBA" id="ARBA00022989"/>
    </source>
</evidence>
<reference evidence="9 10" key="1">
    <citation type="submission" date="2019-11" db="EMBL/GenBank/DDBJ databases">
        <title>Genome of Strain BIT-d1.</title>
        <authorList>
            <person name="Yang Y."/>
        </authorList>
    </citation>
    <scope>NUCLEOTIDE SEQUENCE [LARGE SCALE GENOMIC DNA]</scope>
    <source>
        <strain evidence="9 10">BIT-d1</strain>
    </source>
</reference>
<dbReference type="Pfam" id="PF19300">
    <property type="entry name" value="BPD_transp_1_N"/>
    <property type="match status" value="1"/>
</dbReference>
<evidence type="ECO:0000313" key="10">
    <source>
        <dbReference type="Proteomes" id="UP000438760"/>
    </source>
</evidence>